<evidence type="ECO:0000259" key="4">
    <source>
        <dbReference type="Pfam" id="PF13610"/>
    </source>
</evidence>
<keyword evidence="1" id="KW-0815">Transposition</keyword>
<dbReference type="GO" id="GO:0006310">
    <property type="term" value="P:DNA recombination"/>
    <property type="evidence" value="ECO:0007669"/>
    <property type="project" value="UniProtKB-KW"/>
</dbReference>
<dbReference type="InterPro" id="IPR047930">
    <property type="entry name" value="Transpos_IS6"/>
</dbReference>
<dbReference type="GO" id="GO:0032196">
    <property type="term" value="P:transposition"/>
    <property type="evidence" value="ECO:0007669"/>
    <property type="project" value="UniProtKB-KW"/>
</dbReference>
<reference evidence="5" key="1">
    <citation type="submission" date="2020-02" db="EMBL/GenBank/DDBJ databases">
        <authorList>
            <person name="Meier V. D."/>
        </authorList>
    </citation>
    <scope>NUCLEOTIDE SEQUENCE</scope>
    <source>
        <strain evidence="5">AVDCRST_MAG77</strain>
    </source>
</reference>
<evidence type="ECO:0000256" key="2">
    <source>
        <dbReference type="ARBA" id="ARBA00023125"/>
    </source>
</evidence>
<feature type="domain" description="DDE" evidence="4">
    <location>
        <begin position="79"/>
        <end position="207"/>
    </location>
</feature>
<organism evidence="5">
    <name type="scientific">uncultured Chloroflexota bacterium</name>
    <dbReference type="NCBI Taxonomy" id="166587"/>
    <lineage>
        <taxon>Bacteria</taxon>
        <taxon>Bacillati</taxon>
        <taxon>Chloroflexota</taxon>
        <taxon>environmental samples</taxon>
    </lineage>
</organism>
<dbReference type="AlphaFoldDB" id="A0A6J4KC83"/>
<dbReference type="PANTHER" id="PTHR35528">
    <property type="entry name" value="BLL1675 PROTEIN"/>
    <property type="match status" value="1"/>
</dbReference>
<dbReference type="InterPro" id="IPR052183">
    <property type="entry name" value="IS_Transposase"/>
</dbReference>
<dbReference type="InterPro" id="IPR032874">
    <property type="entry name" value="DDE_dom"/>
</dbReference>
<sequence length="239" mass="28451">MPVSPARDPLYRGYRFPAEIISYAVWLYYRFALSHRDIEDLLAERGVRVSYEAIRLWCRTFGPVLAVGLRRHRRRAGAKWHLDEVQLKIKGKKHWLWRAVDQDGLVLDILVQERRNQEAAERFLRRVLDGEGQAPRVVVTDKLASYPPALRRVLPGVEHRRHKGLNNRAENSHRPVRKRERVLQRFKSPEHAQRFLEPFSAVHNHFRPRRHLLSADQYRHLRTERFEQWREAARLDCAA</sequence>
<gene>
    <name evidence="5" type="ORF">AVDCRST_MAG77-5688</name>
</gene>
<dbReference type="EMBL" id="CADCTC010000297">
    <property type="protein sequence ID" value="CAA9301787.1"/>
    <property type="molecule type" value="Genomic_DNA"/>
</dbReference>
<protein>
    <submittedName>
        <fullName evidence="5">Mobile element protein</fullName>
    </submittedName>
</protein>
<keyword evidence="2" id="KW-0238">DNA-binding</keyword>
<evidence type="ECO:0000256" key="3">
    <source>
        <dbReference type="ARBA" id="ARBA00023172"/>
    </source>
</evidence>
<dbReference type="GO" id="GO:0003677">
    <property type="term" value="F:DNA binding"/>
    <property type="evidence" value="ECO:0007669"/>
    <property type="project" value="UniProtKB-KW"/>
</dbReference>
<evidence type="ECO:0000313" key="5">
    <source>
        <dbReference type="EMBL" id="CAA9301787.1"/>
    </source>
</evidence>
<keyword evidence="3" id="KW-0233">DNA recombination</keyword>
<name>A0A6J4KC83_9CHLR</name>
<proteinExistence type="predicted"/>
<dbReference type="PANTHER" id="PTHR35528:SF3">
    <property type="entry name" value="BLL1675 PROTEIN"/>
    <property type="match status" value="1"/>
</dbReference>
<dbReference type="NCBIfam" id="NF033587">
    <property type="entry name" value="transpos_IS6"/>
    <property type="match status" value="1"/>
</dbReference>
<evidence type="ECO:0000256" key="1">
    <source>
        <dbReference type="ARBA" id="ARBA00022578"/>
    </source>
</evidence>
<accession>A0A6J4KC83</accession>
<dbReference type="Pfam" id="PF13610">
    <property type="entry name" value="DDE_Tnp_IS240"/>
    <property type="match status" value="1"/>
</dbReference>